<protein>
    <recommendedName>
        <fullName evidence="1">Uroporphyrinogen decarboxylase (URO-D) domain-containing protein</fullName>
    </recommendedName>
</protein>
<proteinExistence type="predicted"/>
<feature type="domain" description="Uroporphyrinogen decarboxylase (URO-D)" evidence="1">
    <location>
        <begin position="113"/>
        <end position="345"/>
    </location>
</feature>
<comment type="caution">
    <text evidence="2">The sequence shown here is derived from an EMBL/GenBank/DDBJ whole genome shotgun (WGS) entry which is preliminary data.</text>
</comment>
<evidence type="ECO:0000259" key="1">
    <source>
        <dbReference type="Pfam" id="PF01208"/>
    </source>
</evidence>
<evidence type="ECO:0000313" key="2">
    <source>
        <dbReference type="EMBL" id="MBC5647935.1"/>
    </source>
</evidence>
<dbReference type="Pfam" id="PF01208">
    <property type="entry name" value="URO-D"/>
    <property type="match status" value="1"/>
</dbReference>
<dbReference type="EMBL" id="JACOON010000003">
    <property type="protein sequence ID" value="MBC5647935.1"/>
    <property type="molecule type" value="Genomic_DNA"/>
</dbReference>
<dbReference type="SUPFAM" id="SSF51726">
    <property type="entry name" value="UROD/MetE-like"/>
    <property type="match status" value="1"/>
</dbReference>
<dbReference type="Gene3D" id="3.20.20.210">
    <property type="match status" value="1"/>
</dbReference>
<dbReference type="InterPro" id="IPR038071">
    <property type="entry name" value="UROD/MetE-like_sf"/>
</dbReference>
<organism evidence="2 3">
    <name type="scientific">Christensenella tenuis</name>
    <dbReference type="NCBI Taxonomy" id="2763033"/>
    <lineage>
        <taxon>Bacteria</taxon>
        <taxon>Bacillati</taxon>
        <taxon>Bacillota</taxon>
        <taxon>Clostridia</taxon>
        <taxon>Christensenellales</taxon>
        <taxon>Christensenellaceae</taxon>
        <taxon>Christensenella</taxon>
    </lineage>
</organism>
<dbReference type="PANTHER" id="PTHR47099:SF1">
    <property type="entry name" value="METHYLCOBAMIDE:COM METHYLTRANSFERASE MTBA"/>
    <property type="match status" value="1"/>
</dbReference>
<accession>A0ABR7EDT3</accession>
<keyword evidence="3" id="KW-1185">Reference proteome</keyword>
<gene>
    <name evidence="2" type="ORF">H8S18_06265</name>
</gene>
<evidence type="ECO:0000313" key="3">
    <source>
        <dbReference type="Proteomes" id="UP000606889"/>
    </source>
</evidence>
<dbReference type="InterPro" id="IPR000257">
    <property type="entry name" value="Uroporphyrinogen_deCOase"/>
</dbReference>
<reference evidence="2 3" key="1">
    <citation type="submission" date="2020-08" db="EMBL/GenBank/DDBJ databases">
        <title>Genome public.</title>
        <authorList>
            <person name="Liu C."/>
            <person name="Sun Q."/>
        </authorList>
    </citation>
    <scope>NUCLEOTIDE SEQUENCE [LARGE SCALE GENOMIC DNA]</scope>
    <source>
        <strain evidence="2 3">NSJ-35</strain>
    </source>
</reference>
<dbReference type="InterPro" id="IPR052024">
    <property type="entry name" value="Methanogen_methyltrans"/>
</dbReference>
<name>A0ABR7EDT3_9FIRM</name>
<dbReference type="Proteomes" id="UP000606889">
    <property type="component" value="Unassembled WGS sequence"/>
</dbReference>
<dbReference type="PANTHER" id="PTHR47099">
    <property type="entry name" value="METHYLCOBAMIDE:COM METHYLTRANSFERASE MTBA"/>
    <property type="match status" value="1"/>
</dbReference>
<dbReference type="RefSeq" id="WP_186857463.1">
    <property type="nucleotide sequence ID" value="NZ_JACOON010000003.1"/>
</dbReference>
<sequence length="350" mass="40333">MDERRRMRVFTALSHKQPDRTPVDFQAVAEIWDKLYRHFETDDMKTILDRLEVDCAWADPQVLRPATERDADGLIIGWGGSRIRLVRNQYGVYEEIVKYALDGCSTIEEVDAALSLPDLSQWEFGSIKEACKTYDDRFLIGGFASAFYYPIQVRRMEDLFIDMALNPALAHHIIKRCFDWHMEYHERMLKAGDGRIDAMQIADDFATQLDLLISVDMFREFFRKPILEYVELARSYGAIPYLHCCGSAYHLIGEFIDMGIEILDPVQTAARNMDPEKLKMEFGGRITFHGAGETQKILPRGTQDEVRENASFLSRTLGKDGGYIMSSCHFLQPDVPLENVLAFYEPENRE</sequence>